<dbReference type="EMBL" id="QTJV01000001">
    <property type="protein sequence ID" value="RFM36804.1"/>
    <property type="molecule type" value="Genomic_DNA"/>
</dbReference>
<dbReference type="OrthoDB" id="9760282at2"/>
<evidence type="ECO:0000313" key="3">
    <source>
        <dbReference type="Proteomes" id="UP000261174"/>
    </source>
</evidence>
<protein>
    <recommendedName>
        <fullName evidence="4">T9SS C-terminal target domain-containing protein</fullName>
    </recommendedName>
</protein>
<evidence type="ECO:0000313" key="2">
    <source>
        <dbReference type="EMBL" id="RFM36804.1"/>
    </source>
</evidence>
<dbReference type="Gene3D" id="2.60.40.10">
    <property type="entry name" value="Immunoglobulins"/>
    <property type="match status" value="1"/>
</dbReference>
<sequence>MIKRMLLLLCLPLLFLTGKVRAQNTALFQMTLDYAIMGFGDEATCGSLFELYALFPTGSRVMASGSLDGIRDGVVWNYPTKTIVYSKDNPITGIATYGKRKRSCNNTAESKETDYSLPGTLDCYDINVGNLFAGYNQESNIHVTIKPVSNVYNLEITTNEVYPNNSNMDYDITAYYTDGSSDQLYAFIWTAPNTSGNTTINKTFNAINSTGKTISTIHISSYTRINGTGVQKVLDLPVNTVPDMPDQVYSGVFSSLGNNSNIKVSYKKVMNQLVYGPVAGSNILPTNSDITLTGPSGIATSQYVWAYSTDDGASWTNYKGGVNPLVISGNSLFGANYLQYLNKLIRVKMFPICAPDRESATVTLDYRLSTPRIVSMTPKNISCTGTNDGGFKLTFDRQLYPGETLNVEVKDLAVGTGGTVHNDINAVIAADGTYTWPYGTLSASRYQITVTGAYNGRATSIDGVSPTTFTLTEPTQVTFTTPVPVDVKCFGGSDGAINLSANGGAGGYIALYKAVADNTYLTKAFTANTGIISGLPVGDYLVQVKDQNGCPGKLSSGDTETGVSLKQPDAPLGIDAISITHPTAYGYTDGSITAYLKGGTPPYNIAWKKADGTVLTPTNVNNGTTISNQPDGDYILTVTDANYNAADTRQGCVLSNTFTLKQPPLLVAGIQIKDSVSCNGKSDGQLTAVVNGGVPYKNPPYYTYEWYQVLNGTNVAIGQTDETAAGLPAGKYLVKAKDANMITVLSAGIDLIDPPPLQVQFNNTAATCYDASNGVLEALVSGGTIPYVYQWSNGPQTILNSGLHAGPYTVALTDYHGCTLSGTASIAQPAAPLAIVQPVMTLPLANGYSDGSIKILLQGGTAHADGTYNVSWQKANGTPLGSGTGQVVTAGYENVLSGIPAGDYTVTITDANYTGPAINMKSCTVTASFTLAEPPPLVISISEQHFVSCKGDADGVLSSSFSGGVPPYTFAWYKEGNAIGQTTSTGSGLTAGTYTIIITDANNIHKSSAPFPLAEPDQLQVQLATSPVTCASGQDGEVNTTVSGGTAPYTYEWTNGATTPVISNLTEGSYLVFVKDSRGCQAQNNAAVFIPNGIVIDAGIIPPICAGSCDGAINTQVSGGIPPYTYEWSNGSTASRIDQLCAGQYKLTIQDNNNCKRVQTFNLPDPAPLKVQLGADKTLCNSQLYTINATIADPVASYTWGGDPAFQASTAQVKVSNSGLYWVEVTDGKGCTGRDTVRIQQVQTDIAASFVVSTQVFRNETVSLINISSPLPERTEWEIPDDPNVTVLQNTALLTELRFADTGIYHITLHSYTGECESAYAKDIAVLDAESLPVPGGAQEPFIGTFEVMPNPNSGQFNVHVTLNKAAEIRLRMFNIISNQLVNDRKESAASEFNLPYQLNITAGTYVLLLETPLGTAIRKIIITQ</sequence>
<dbReference type="Proteomes" id="UP000261174">
    <property type="component" value="Unassembled WGS sequence"/>
</dbReference>
<gene>
    <name evidence="2" type="ORF">DXN04_04705</name>
</gene>
<evidence type="ECO:0000256" key="1">
    <source>
        <dbReference type="SAM" id="SignalP"/>
    </source>
</evidence>
<feature type="chain" id="PRO_5017640422" description="T9SS C-terminal target domain-containing protein" evidence="1">
    <location>
        <begin position="23"/>
        <end position="1425"/>
    </location>
</feature>
<dbReference type="InterPro" id="IPR025667">
    <property type="entry name" value="SprB_repeat"/>
</dbReference>
<reference evidence="2 3" key="1">
    <citation type="submission" date="2018-08" db="EMBL/GenBank/DDBJ databases">
        <title>Chitinophaga sp. K20C18050901, a novel bacterium isolated from forest soil.</title>
        <authorList>
            <person name="Wang C."/>
        </authorList>
    </citation>
    <scope>NUCLEOTIDE SEQUENCE [LARGE SCALE GENOMIC DNA]</scope>
    <source>
        <strain evidence="2 3">K20C18050901</strain>
    </source>
</reference>
<evidence type="ECO:0008006" key="4">
    <source>
        <dbReference type="Google" id="ProtNLM"/>
    </source>
</evidence>
<keyword evidence="1" id="KW-0732">Signal</keyword>
<dbReference type="Pfam" id="PF13573">
    <property type="entry name" value="SprB"/>
    <property type="match status" value="6"/>
</dbReference>
<dbReference type="Gene3D" id="2.60.40.740">
    <property type="match status" value="3"/>
</dbReference>
<organism evidence="2 3">
    <name type="scientific">Chitinophaga silvisoli</name>
    <dbReference type="NCBI Taxonomy" id="2291814"/>
    <lineage>
        <taxon>Bacteria</taxon>
        <taxon>Pseudomonadati</taxon>
        <taxon>Bacteroidota</taxon>
        <taxon>Chitinophagia</taxon>
        <taxon>Chitinophagales</taxon>
        <taxon>Chitinophagaceae</taxon>
        <taxon>Chitinophaga</taxon>
    </lineage>
</organism>
<name>A0A3E1P9H1_9BACT</name>
<keyword evidence="3" id="KW-1185">Reference proteome</keyword>
<feature type="signal peptide" evidence="1">
    <location>
        <begin position="1"/>
        <end position="22"/>
    </location>
</feature>
<proteinExistence type="predicted"/>
<dbReference type="InterPro" id="IPR013783">
    <property type="entry name" value="Ig-like_fold"/>
</dbReference>
<dbReference type="RefSeq" id="WP_116852123.1">
    <property type="nucleotide sequence ID" value="NZ_QTJV01000001.1"/>
</dbReference>
<comment type="caution">
    <text evidence="2">The sequence shown here is derived from an EMBL/GenBank/DDBJ whole genome shotgun (WGS) entry which is preliminary data.</text>
</comment>
<accession>A0A3E1P9H1</accession>